<gene>
    <name evidence="2" type="ORF">D0Y65_021970</name>
</gene>
<protein>
    <submittedName>
        <fullName evidence="2">Uncharacterized protein</fullName>
    </submittedName>
</protein>
<proteinExistence type="predicted"/>
<reference evidence="2 3" key="1">
    <citation type="submission" date="2018-09" db="EMBL/GenBank/DDBJ databases">
        <title>A high-quality reference genome of wild soybean provides a powerful tool to mine soybean genomes.</title>
        <authorList>
            <person name="Xie M."/>
            <person name="Chung C.Y.L."/>
            <person name="Li M.-W."/>
            <person name="Wong F.-L."/>
            <person name="Chan T.-F."/>
            <person name="Lam H.-M."/>
        </authorList>
    </citation>
    <scope>NUCLEOTIDE SEQUENCE [LARGE SCALE GENOMIC DNA]</scope>
    <source>
        <strain evidence="3">cv. W05</strain>
        <tissue evidence="2">Hypocotyl of etiolated seedlings</tissue>
    </source>
</reference>
<keyword evidence="3" id="KW-1185">Reference proteome</keyword>
<dbReference type="EMBL" id="QZWG01000008">
    <property type="protein sequence ID" value="RZB99307.1"/>
    <property type="molecule type" value="Genomic_DNA"/>
</dbReference>
<dbReference type="EMBL" id="QZWG01000008">
    <property type="protein sequence ID" value="RZB99308.1"/>
    <property type="molecule type" value="Genomic_DNA"/>
</dbReference>
<evidence type="ECO:0000256" key="1">
    <source>
        <dbReference type="SAM" id="MobiDB-lite"/>
    </source>
</evidence>
<accession>A0A445JLN6</accession>
<evidence type="ECO:0000313" key="2">
    <source>
        <dbReference type="EMBL" id="RZB99307.1"/>
    </source>
</evidence>
<organism evidence="2 3">
    <name type="scientific">Glycine soja</name>
    <name type="common">Wild soybean</name>
    <dbReference type="NCBI Taxonomy" id="3848"/>
    <lineage>
        <taxon>Eukaryota</taxon>
        <taxon>Viridiplantae</taxon>
        <taxon>Streptophyta</taxon>
        <taxon>Embryophyta</taxon>
        <taxon>Tracheophyta</taxon>
        <taxon>Spermatophyta</taxon>
        <taxon>Magnoliopsida</taxon>
        <taxon>eudicotyledons</taxon>
        <taxon>Gunneridae</taxon>
        <taxon>Pentapetalae</taxon>
        <taxon>rosids</taxon>
        <taxon>fabids</taxon>
        <taxon>Fabales</taxon>
        <taxon>Fabaceae</taxon>
        <taxon>Papilionoideae</taxon>
        <taxon>50 kb inversion clade</taxon>
        <taxon>NPAAA clade</taxon>
        <taxon>indigoferoid/millettioid clade</taxon>
        <taxon>Phaseoleae</taxon>
        <taxon>Glycine</taxon>
        <taxon>Glycine subgen. Soja</taxon>
    </lineage>
</organism>
<sequence>MSEGERNLPVRRRNVTERDAAERERERESGVLRGRELVHAMRERARAFDEREVQRQNIKAAGALILLWNIEAKLSILNPVTVRVQSLACAFAVRVMSFIYHGDSVNGDNALCALNHKISIFNLYT</sequence>
<comment type="caution">
    <text evidence="2">The sequence shown here is derived from an EMBL/GenBank/DDBJ whole genome shotgun (WGS) entry which is preliminary data.</text>
</comment>
<name>A0A445JLN6_GLYSO</name>
<evidence type="ECO:0000313" key="3">
    <source>
        <dbReference type="Proteomes" id="UP000289340"/>
    </source>
</evidence>
<feature type="region of interest" description="Disordered" evidence="1">
    <location>
        <begin position="1"/>
        <end position="29"/>
    </location>
</feature>
<dbReference type="AlphaFoldDB" id="A0A445JLN6"/>
<dbReference type="Proteomes" id="UP000289340">
    <property type="component" value="Chromosome 8"/>
</dbReference>